<reference evidence="4 5" key="1">
    <citation type="submission" date="2022-05" db="EMBL/GenBank/DDBJ databases">
        <authorList>
            <consortium name="Genoscope - CEA"/>
            <person name="William W."/>
        </authorList>
    </citation>
    <scope>NUCLEOTIDE SEQUENCE [LARGE SCALE GENOMIC DNA]</scope>
</reference>
<dbReference type="SUPFAM" id="SSF48403">
    <property type="entry name" value="Ankyrin repeat"/>
    <property type="match status" value="1"/>
</dbReference>
<dbReference type="InterPro" id="IPR036770">
    <property type="entry name" value="Ankyrin_rpt-contain_sf"/>
</dbReference>
<accession>A0AAU9XU39</accession>
<feature type="repeat" description="ANK" evidence="3">
    <location>
        <begin position="35"/>
        <end position="68"/>
    </location>
</feature>
<keyword evidence="2 3" id="KW-0040">ANK repeat</keyword>
<gene>
    <name evidence="4" type="ORF">PMEA_00030195</name>
</gene>
<evidence type="ECO:0000256" key="2">
    <source>
        <dbReference type="ARBA" id="ARBA00023043"/>
    </source>
</evidence>
<keyword evidence="5" id="KW-1185">Reference proteome</keyword>
<evidence type="ECO:0000256" key="3">
    <source>
        <dbReference type="PROSITE-ProRule" id="PRU00023"/>
    </source>
</evidence>
<dbReference type="PANTHER" id="PTHR24171:SF9">
    <property type="entry name" value="ANKYRIN REPEAT DOMAIN-CONTAINING PROTEIN 39"/>
    <property type="match status" value="1"/>
</dbReference>
<evidence type="ECO:0000256" key="1">
    <source>
        <dbReference type="ARBA" id="ARBA00022737"/>
    </source>
</evidence>
<dbReference type="PANTHER" id="PTHR24171">
    <property type="entry name" value="ANKYRIN REPEAT DOMAIN-CONTAINING PROTEIN 39-RELATED"/>
    <property type="match status" value="1"/>
</dbReference>
<evidence type="ECO:0000313" key="4">
    <source>
        <dbReference type="EMBL" id="CAH3157833.1"/>
    </source>
</evidence>
<sequence length="157" mass="17724">MDFERGIWQTSLDGDVNRVRKLLHKGRDPNSRDGSGYTALEDYASRSSHGEVCQLLLEQGADVNAQKRSGKVSLVHRAAYSGHMSVVNLFIKYGADPRLCDSDGQIPLHKVTMKLMLKKLRKGVLRLLVKLDSSLVKVKDNNGRYLLTWYPRKNLPC</sequence>
<keyword evidence="1" id="KW-0677">Repeat</keyword>
<evidence type="ECO:0008006" key="6">
    <source>
        <dbReference type="Google" id="ProtNLM"/>
    </source>
</evidence>
<dbReference type="Pfam" id="PF13637">
    <property type="entry name" value="Ank_4"/>
    <property type="match status" value="1"/>
</dbReference>
<dbReference type="Gene3D" id="1.25.40.20">
    <property type="entry name" value="Ankyrin repeat-containing domain"/>
    <property type="match status" value="1"/>
</dbReference>
<proteinExistence type="predicted"/>
<dbReference type="Proteomes" id="UP001159428">
    <property type="component" value="Unassembled WGS sequence"/>
</dbReference>
<organism evidence="4 5">
    <name type="scientific">Pocillopora meandrina</name>
    <dbReference type="NCBI Taxonomy" id="46732"/>
    <lineage>
        <taxon>Eukaryota</taxon>
        <taxon>Metazoa</taxon>
        <taxon>Cnidaria</taxon>
        <taxon>Anthozoa</taxon>
        <taxon>Hexacorallia</taxon>
        <taxon>Scleractinia</taxon>
        <taxon>Astrocoeniina</taxon>
        <taxon>Pocilloporidae</taxon>
        <taxon>Pocillopora</taxon>
    </lineage>
</organism>
<name>A0AAU9XU39_9CNID</name>
<dbReference type="InterPro" id="IPR002110">
    <property type="entry name" value="Ankyrin_rpt"/>
</dbReference>
<feature type="repeat" description="ANK" evidence="3">
    <location>
        <begin position="70"/>
        <end position="102"/>
    </location>
</feature>
<dbReference type="PROSITE" id="PS50088">
    <property type="entry name" value="ANK_REPEAT"/>
    <property type="match status" value="2"/>
</dbReference>
<protein>
    <recommendedName>
        <fullName evidence="6">Ankyrin repeat domain-containing protein 39</fullName>
    </recommendedName>
</protein>
<comment type="caution">
    <text evidence="4">The sequence shown here is derived from an EMBL/GenBank/DDBJ whole genome shotgun (WGS) entry which is preliminary data.</text>
</comment>
<dbReference type="SMART" id="SM00248">
    <property type="entry name" value="ANK"/>
    <property type="match status" value="3"/>
</dbReference>
<evidence type="ECO:0000313" key="5">
    <source>
        <dbReference type="Proteomes" id="UP001159428"/>
    </source>
</evidence>
<dbReference type="AlphaFoldDB" id="A0AAU9XU39"/>
<dbReference type="EMBL" id="CALNXJ010000065">
    <property type="protein sequence ID" value="CAH3157833.1"/>
    <property type="molecule type" value="Genomic_DNA"/>
</dbReference>